<dbReference type="PANTHER" id="PTHR11096">
    <property type="entry name" value="RNA 3' TERMINAL PHOSPHATE CYCLASE"/>
    <property type="match status" value="1"/>
</dbReference>
<organism evidence="3 4">
    <name type="scientific">Octopus sinensis</name>
    <name type="common">East Asian common octopus</name>
    <dbReference type="NCBI Taxonomy" id="2607531"/>
    <lineage>
        <taxon>Eukaryota</taxon>
        <taxon>Metazoa</taxon>
        <taxon>Spiralia</taxon>
        <taxon>Lophotrochozoa</taxon>
        <taxon>Mollusca</taxon>
        <taxon>Cephalopoda</taxon>
        <taxon>Coleoidea</taxon>
        <taxon>Octopodiformes</taxon>
        <taxon>Octopoda</taxon>
        <taxon>Incirrata</taxon>
        <taxon>Octopodidae</taxon>
        <taxon>Octopus</taxon>
    </lineage>
</organism>
<sequence>MAGFPPTELSHSVRANTLRPTVLMYLKILTNTSNIGGGQILRNALSLSSILNQPMEIHNIRGGRPIPGLVITNYSTIRPQHLACVNIISEISSAKISQTSVGTLDLTYCPGNIHGGNYVSISLIIQAALPCLVFAGASSHLTLCGGTDVPTSPPIKYYENVVLKNIHKFGVNASIKTISRGLYPKGGGKVELSVPSQETPKAVEMTESGDSVIFGNREDPIIVGEELGRKVVALVKAEICLDEYMQDQVVLWMALAEGRSRILCGDITLHTQSSILLIEQFLSGVKFEIKSVSPGKNLISCTGFK</sequence>
<accession>A0A6P7TU93</accession>
<dbReference type="InterPro" id="IPR013792">
    <property type="entry name" value="RNA3'P_cycl/enolpyr_Trfase_a/b"/>
</dbReference>
<evidence type="ECO:0000256" key="1">
    <source>
        <dbReference type="ARBA" id="ARBA00021428"/>
    </source>
</evidence>
<evidence type="ECO:0000313" key="3">
    <source>
        <dbReference type="Proteomes" id="UP000515154"/>
    </source>
</evidence>
<evidence type="ECO:0000259" key="2">
    <source>
        <dbReference type="Pfam" id="PF01137"/>
    </source>
</evidence>
<gene>
    <name evidence="4" type="primary">LOC115229048</name>
</gene>
<dbReference type="GO" id="GO:0003963">
    <property type="term" value="F:RNA-3'-phosphate cyclase activity"/>
    <property type="evidence" value="ECO:0007669"/>
    <property type="project" value="TreeGrafter"/>
</dbReference>
<dbReference type="InterPro" id="IPR023797">
    <property type="entry name" value="RNA3'_phos_cyclase_dom"/>
</dbReference>
<dbReference type="InterPro" id="IPR020719">
    <property type="entry name" value="RNA3'_term_phos_cycl-like_CS"/>
</dbReference>
<dbReference type="RefSeq" id="XP_029655333.1">
    <property type="nucleotide sequence ID" value="XM_029799473.1"/>
</dbReference>
<reference evidence="4" key="1">
    <citation type="submission" date="2025-08" db="UniProtKB">
        <authorList>
            <consortium name="RefSeq"/>
        </authorList>
    </citation>
    <scope>IDENTIFICATION</scope>
</reference>
<dbReference type="PROSITE" id="PS01287">
    <property type="entry name" value="RTC"/>
    <property type="match status" value="1"/>
</dbReference>
<dbReference type="Gene3D" id="3.65.10.20">
    <property type="entry name" value="RNA 3'-terminal phosphate cyclase domain"/>
    <property type="match status" value="1"/>
</dbReference>
<feature type="domain" description="RNA 3'-terminal phosphate cyclase" evidence="2">
    <location>
        <begin position="35"/>
        <end position="289"/>
    </location>
</feature>
<dbReference type="AlphaFoldDB" id="A0A6P7TU93"/>
<keyword evidence="3" id="KW-1185">Reference proteome</keyword>
<dbReference type="Pfam" id="PF01137">
    <property type="entry name" value="RTC"/>
    <property type="match status" value="1"/>
</dbReference>
<dbReference type="InterPro" id="IPR000228">
    <property type="entry name" value="RNA3'_term_phos_cyc"/>
</dbReference>
<proteinExistence type="predicted"/>
<dbReference type="PANTHER" id="PTHR11096:SF0">
    <property type="entry name" value="RNA 3'-TERMINAL PHOSPHATE CYCLASE"/>
    <property type="match status" value="1"/>
</dbReference>
<dbReference type="KEGG" id="osn:115229048"/>
<evidence type="ECO:0000313" key="4">
    <source>
        <dbReference type="RefSeq" id="XP_029655333.1"/>
    </source>
</evidence>
<dbReference type="SUPFAM" id="SSF55205">
    <property type="entry name" value="EPT/RTPC-like"/>
    <property type="match status" value="1"/>
</dbReference>
<dbReference type="GO" id="GO:0006396">
    <property type="term" value="P:RNA processing"/>
    <property type="evidence" value="ECO:0007669"/>
    <property type="project" value="InterPro"/>
</dbReference>
<dbReference type="InterPro" id="IPR037136">
    <property type="entry name" value="RNA3'_phos_cyclase_dom_sf"/>
</dbReference>
<name>A0A6P7TU93_9MOLL</name>
<protein>
    <recommendedName>
        <fullName evidence="1">RNA 3'-terminal phosphate cyclase</fullName>
    </recommendedName>
</protein>
<dbReference type="Proteomes" id="UP000515154">
    <property type="component" value="Unplaced"/>
</dbReference>